<dbReference type="Pfam" id="PF01075">
    <property type="entry name" value="Glyco_transf_9"/>
    <property type="match status" value="1"/>
</dbReference>
<dbReference type="EMBL" id="VAUV01000001">
    <property type="protein sequence ID" value="TLD72714.1"/>
    <property type="molecule type" value="Genomic_DNA"/>
</dbReference>
<keyword evidence="1" id="KW-0328">Glycosyltransferase</keyword>
<evidence type="ECO:0000256" key="2">
    <source>
        <dbReference type="ARBA" id="ARBA00022679"/>
    </source>
</evidence>
<dbReference type="GO" id="GO:0008713">
    <property type="term" value="F:ADP-heptose-lipopolysaccharide heptosyltransferase activity"/>
    <property type="evidence" value="ECO:0007669"/>
    <property type="project" value="TreeGrafter"/>
</dbReference>
<dbReference type="InterPro" id="IPR051199">
    <property type="entry name" value="LPS_LOS_Heptosyltrfase"/>
</dbReference>
<dbReference type="RefSeq" id="WP_138084337.1">
    <property type="nucleotide sequence ID" value="NZ_VAUV01000001.1"/>
</dbReference>
<dbReference type="GO" id="GO:0005829">
    <property type="term" value="C:cytosol"/>
    <property type="evidence" value="ECO:0007669"/>
    <property type="project" value="TreeGrafter"/>
</dbReference>
<dbReference type="SUPFAM" id="SSF53756">
    <property type="entry name" value="UDP-Glycosyltransferase/glycogen phosphorylase"/>
    <property type="match status" value="1"/>
</dbReference>
<evidence type="ECO:0000256" key="1">
    <source>
        <dbReference type="ARBA" id="ARBA00022676"/>
    </source>
</evidence>
<evidence type="ECO:0000313" key="4">
    <source>
        <dbReference type="Proteomes" id="UP000306196"/>
    </source>
</evidence>
<gene>
    <name evidence="3" type="ORF">FEM03_01160</name>
</gene>
<evidence type="ECO:0000313" key="3">
    <source>
        <dbReference type="EMBL" id="TLD72714.1"/>
    </source>
</evidence>
<dbReference type="Proteomes" id="UP000306196">
    <property type="component" value="Unassembled WGS sequence"/>
</dbReference>
<keyword evidence="2 3" id="KW-0808">Transferase</keyword>
<comment type="caution">
    <text evidence="3">The sequence shown here is derived from an EMBL/GenBank/DDBJ whole genome shotgun (WGS) entry which is preliminary data.</text>
</comment>
<protein>
    <submittedName>
        <fullName evidence="3">Glycosyltransferase family 9 protein</fullName>
    </submittedName>
</protein>
<name>A0A5R8KK68_9BACT</name>
<keyword evidence="4" id="KW-1185">Reference proteome</keyword>
<dbReference type="GO" id="GO:0009244">
    <property type="term" value="P:lipopolysaccharide core region biosynthetic process"/>
    <property type="evidence" value="ECO:0007669"/>
    <property type="project" value="TreeGrafter"/>
</dbReference>
<sequence>MSMGKQRRVLVIRGGAVGDFILTLPAIELLRENIAGVHLEVLGYAPIIELAKAGGLAEQTRSLEHASMAKLFVPNATIDPALVEYLCGFNLVVSYLYDPDGYFRGNLERIGVKTLLEVPHRVEAGKGHAAEQLAKPLEKLAMFLDNPASRLKIECGEMLEGDVLAVHPGSGSLLKNWPVDRWISSGAALMKSFPQLKLALITGEAERERGITEKVLEGWKGLRVEHWDQLPLPELASRLSGCRGFMGHDSGISHLAAACGVPCLLFFGPTDPAIWAPRNSGVEVFVEAGGNLAGLSLSQGLALMEDFATRLVNKK</sequence>
<dbReference type="AlphaFoldDB" id="A0A5R8KK68"/>
<dbReference type="PANTHER" id="PTHR30160">
    <property type="entry name" value="TETRAACYLDISACCHARIDE 4'-KINASE-RELATED"/>
    <property type="match status" value="1"/>
</dbReference>
<organism evidence="3 4">
    <name type="scientific">Phragmitibacter flavus</name>
    <dbReference type="NCBI Taxonomy" id="2576071"/>
    <lineage>
        <taxon>Bacteria</taxon>
        <taxon>Pseudomonadati</taxon>
        <taxon>Verrucomicrobiota</taxon>
        <taxon>Verrucomicrobiia</taxon>
        <taxon>Verrucomicrobiales</taxon>
        <taxon>Verrucomicrobiaceae</taxon>
        <taxon>Phragmitibacter</taxon>
    </lineage>
</organism>
<reference evidence="3 4" key="1">
    <citation type="submission" date="2019-05" db="EMBL/GenBank/DDBJ databases">
        <title>Verrucobacter flavum gen. nov., sp. nov. a new member of the family Verrucomicrobiaceae.</title>
        <authorList>
            <person name="Szuroczki S."/>
            <person name="Abbaszade G."/>
            <person name="Szabo A."/>
            <person name="Felfoldi T."/>
            <person name="Schumann P."/>
            <person name="Boka K."/>
            <person name="Keki Z."/>
            <person name="Toumi M."/>
            <person name="Toth E."/>
        </authorList>
    </citation>
    <scope>NUCLEOTIDE SEQUENCE [LARGE SCALE GENOMIC DNA]</scope>
    <source>
        <strain evidence="3 4">MG-N-17</strain>
    </source>
</reference>
<dbReference type="Gene3D" id="3.40.50.2000">
    <property type="entry name" value="Glycogen Phosphorylase B"/>
    <property type="match status" value="2"/>
</dbReference>
<dbReference type="CDD" id="cd03789">
    <property type="entry name" value="GT9_LPS_heptosyltransferase"/>
    <property type="match status" value="1"/>
</dbReference>
<proteinExistence type="predicted"/>
<accession>A0A5R8KK68</accession>
<dbReference type="OrthoDB" id="9795016at2"/>
<dbReference type="InterPro" id="IPR002201">
    <property type="entry name" value="Glyco_trans_9"/>
</dbReference>